<accession>A0A382JSF9</accession>
<gene>
    <name evidence="1" type="ORF">METZ01_LOCUS266385</name>
</gene>
<reference evidence="1" key="1">
    <citation type="submission" date="2018-05" db="EMBL/GenBank/DDBJ databases">
        <authorList>
            <person name="Lanie J.A."/>
            <person name="Ng W.-L."/>
            <person name="Kazmierczak K.M."/>
            <person name="Andrzejewski T.M."/>
            <person name="Davidsen T.M."/>
            <person name="Wayne K.J."/>
            <person name="Tettelin H."/>
            <person name="Glass J.I."/>
            <person name="Rusch D."/>
            <person name="Podicherti R."/>
            <person name="Tsui H.-C.T."/>
            <person name="Winkler M.E."/>
        </authorList>
    </citation>
    <scope>NUCLEOTIDE SEQUENCE</scope>
</reference>
<dbReference type="EMBL" id="UINC01075396">
    <property type="protein sequence ID" value="SVC13531.1"/>
    <property type="molecule type" value="Genomic_DNA"/>
</dbReference>
<protein>
    <submittedName>
        <fullName evidence="1">Uncharacterized protein</fullName>
    </submittedName>
</protein>
<dbReference type="AlphaFoldDB" id="A0A382JSF9"/>
<name>A0A382JSF9_9ZZZZ</name>
<feature type="non-terminal residue" evidence="1">
    <location>
        <position position="125"/>
    </location>
</feature>
<sequence>MNYLPCEELLEVLKPAYVPCKNFEGICKDKILGWNPSTGNVPRGYCGAFGNIKDVKLVLVAAEPNNPKYDEKYKSSTSVDDYISQGSKYVFDCYDDNRSPMHMNVRYIINKCFPDITSFEEQLKK</sequence>
<proteinExistence type="predicted"/>
<organism evidence="1">
    <name type="scientific">marine metagenome</name>
    <dbReference type="NCBI Taxonomy" id="408172"/>
    <lineage>
        <taxon>unclassified sequences</taxon>
        <taxon>metagenomes</taxon>
        <taxon>ecological metagenomes</taxon>
    </lineage>
</organism>
<evidence type="ECO:0000313" key="1">
    <source>
        <dbReference type="EMBL" id="SVC13531.1"/>
    </source>
</evidence>